<reference evidence="1 2" key="1">
    <citation type="submission" date="2024-04" db="EMBL/GenBank/DDBJ databases">
        <title>Phyllosticta paracitricarpa is synonymous to the EU quarantine fungus P. citricarpa based on phylogenomic analyses.</title>
        <authorList>
            <consortium name="Lawrence Berkeley National Laboratory"/>
            <person name="Van ingen-buijs V.A."/>
            <person name="Van westerhoven A.C."/>
            <person name="Haridas S."/>
            <person name="Skiadas P."/>
            <person name="Martin F."/>
            <person name="Groenewald J.Z."/>
            <person name="Crous P.W."/>
            <person name="Seidl M.F."/>
        </authorList>
    </citation>
    <scope>NUCLEOTIDE SEQUENCE [LARGE SCALE GENOMIC DNA]</scope>
    <source>
        <strain evidence="1 2">CPC 17464</strain>
    </source>
</reference>
<evidence type="ECO:0000313" key="1">
    <source>
        <dbReference type="EMBL" id="KAK7533869.1"/>
    </source>
</evidence>
<accession>A0ABR1LGQ8</accession>
<dbReference type="GeneID" id="92029332"/>
<keyword evidence="2" id="KW-1185">Reference proteome</keyword>
<name>A0ABR1LGQ8_9PEZI</name>
<comment type="caution">
    <text evidence="1">The sequence shown here is derived from an EMBL/GenBank/DDBJ whole genome shotgun (WGS) entry which is preliminary data.</text>
</comment>
<evidence type="ECO:0000313" key="2">
    <source>
        <dbReference type="Proteomes" id="UP001360953"/>
    </source>
</evidence>
<organism evidence="1 2">
    <name type="scientific">Phyllosticta citribraziliensis</name>
    <dbReference type="NCBI Taxonomy" id="989973"/>
    <lineage>
        <taxon>Eukaryota</taxon>
        <taxon>Fungi</taxon>
        <taxon>Dikarya</taxon>
        <taxon>Ascomycota</taxon>
        <taxon>Pezizomycotina</taxon>
        <taxon>Dothideomycetes</taxon>
        <taxon>Dothideomycetes incertae sedis</taxon>
        <taxon>Botryosphaeriales</taxon>
        <taxon>Phyllostictaceae</taxon>
        <taxon>Phyllosticta</taxon>
    </lineage>
</organism>
<protein>
    <submittedName>
        <fullName evidence="1">Uncharacterized protein</fullName>
    </submittedName>
</protein>
<dbReference type="EMBL" id="JBBPEH010000009">
    <property type="protein sequence ID" value="KAK7533869.1"/>
    <property type="molecule type" value="Genomic_DNA"/>
</dbReference>
<dbReference type="Proteomes" id="UP001360953">
    <property type="component" value="Unassembled WGS sequence"/>
</dbReference>
<gene>
    <name evidence="1" type="ORF">J3D65DRAFT_459864</name>
</gene>
<dbReference type="RefSeq" id="XP_066652908.1">
    <property type="nucleotide sequence ID" value="XM_066796426.1"/>
</dbReference>
<proteinExistence type="predicted"/>
<sequence>MRRETTVPSLKDATLLQVARDWITKGASFGWSRRVRGLPRIVSRPRGKTHAERSTAISQTTSCRLTKTTETGKVCLMSQLANQTVAEILRAGQRPDDVAYDWLDGVRCKKSSPHNVRCHHHRLPSTPLRQVSRHQRPNQVSFVLLTFLFFVKPKAMDEDLMIMLAQKKREELRAMGEDLDPADHVGHV</sequence>